<dbReference type="EMBL" id="CAWUPB010001159">
    <property type="protein sequence ID" value="CAK7340066.1"/>
    <property type="molecule type" value="Genomic_DNA"/>
</dbReference>
<protein>
    <submittedName>
        <fullName evidence="1">Uncharacterized protein</fullName>
    </submittedName>
</protein>
<sequence length="104" mass="11662">MEFLLVRSQACAWSAYWLAAVMHLECMLARKSPTPGLHSIYSRTPNPGPAFIEKYRAYLANFGSDPSKIKDTLQDCEVMSNSKLAAMMSMFGMQKALTSYKQIS</sequence>
<reference evidence="1 2" key="1">
    <citation type="submission" date="2024-01" db="EMBL/GenBank/DDBJ databases">
        <authorList>
            <person name="Waweru B."/>
        </authorList>
    </citation>
    <scope>NUCLEOTIDE SEQUENCE [LARGE SCALE GENOMIC DNA]</scope>
</reference>
<proteinExistence type="predicted"/>
<evidence type="ECO:0000313" key="1">
    <source>
        <dbReference type="EMBL" id="CAK7340066.1"/>
    </source>
</evidence>
<gene>
    <name evidence="1" type="ORF">DCAF_LOCUS15147</name>
</gene>
<dbReference type="Gene3D" id="2.40.128.20">
    <property type="match status" value="1"/>
</dbReference>
<keyword evidence="2" id="KW-1185">Reference proteome</keyword>
<dbReference type="Proteomes" id="UP001314170">
    <property type="component" value="Unassembled WGS sequence"/>
</dbReference>
<comment type="caution">
    <text evidence="1">The sequence shown here is derived from an EMBL/GenBank/DDBJ whole genome shotgun (WGS) entry which is preliminary data.</text>
</comment>
<dbReference type="AlphaFoldDB" id="A0AAV1RTP0"/>
<accession>A0AAV1RTP0</accession>
<dbReference type="SUPFAM" id="SSF50814">
    <property type="entry name" value="Lipocalins"/>
    <property type="match status" value="1"/>
</dbReference>
<name>A0AAV1RTP0_9ROSI</name>
<dbReference type="InterPro" id="IPR012674">
    <property type="entry name" value="Calycin"/>
</dbReference>
<evidence type="ECO:0000313" key="2">
    <source>
        <dbReference type="Proteomes" id="UP001314170"/>
    </source>
</evidence>
<organism evidence="1 2">
    <name type="scientific">Dovyalis caffra</name>
    <dbReference type="NCBI Taxonomy" id="77055"/>
    <lineage>
        <taxon>Eukaryota</taxon>
        <taxon>Viridiplantae</taxon>
        <taxon>Streptophyta</taxon>
        <taxon>Embryophyta</taxon>
        <taxon>Tracheophyta</taxon>
        <taxon>Spermatophyta</taxon>
        <taxon>Magnoliopsida</taxon>
        <taxon>eudicotyledons</taxon>
        <taxon>Gunneridae</taxon>
        <taxon>Pentapetalae</taxon>
        <taxon>rosids</taxon>
        <taxon>fabids</taxon>
        <taxon>Malpighiales</taxon>
        <taxon>Salicaceae</taxon>
        <taxon>Flacourtieae</taxon>
        <taxon>Dovyalis</taxon>
    </lineage>
</organism>